<dbReference type="SUPFAM" id="SSF49764">
    <property type="entry name" value="HSP20-like chaperones"/>
    <property type="match status" value="1"/>
</dbReference>
<dbReference type="AlphaFoldDB" id="A0AAD8P8Y5"/>
<dbReference type="Proteomes" id="UP001230268">
    <property type="component" value="Unassembled WGS sequence"/>
</dbReference>
<organism evidence="2 3">
    <name type="scientific">Babesia gibsoni</name>
    <dbReference type="NCBI Taxonomy" id="33632"/>
    <lineage>
        <taxon>Eukaryota</taxon>
        <taxon>Sar</taxon>
        <taxon>Alveolata</taxon>
        <taxon>Apicomplexa</taxon>
        <taxon>Aconoidasida</taxon>
        <taxon>Piroplasmida</taxon>
        <taxon>Babesiidae</taxon>
        <taxon>Babesia</taxon>
    </lineage>
</organism>
<dbReference type="EMBL" id="JAVEPI010000003">
    <property type="protein sequence ID" value="KAK1442950.1"/>
    <property type="molecule type" value="Genomic_DNA"/>
</dbReference>
<sequence>MPLDYSKWDKLEVSDSDDDRRPRVIKVGQSEKVELSRDGYNIVPRSQGTTKPLDLVELSKFWKRRLKNGWAYRKSHIFTQDRYDLNVLVAVNAPGKAAFDVVITETSITVLRGGIEILKKELYARVKTAEDMINWQLLKKQVDWDALHKYCSAQHEGKDTSIQFTELHEQLFIDIDLKKDNNIADCFIWWPKLFKDDGEKINFKREGNNFMDAWNEAHKQFKERIKTFEKIEL</sequence>
<dbReference type="InterPro" id="IPR007052">
    <property type="entry name" value="CS_dom"/>
</dbReference>
<evidence type="ECO:0000313" key="3">
    <source>
        <dbReference type="Proteomes" id="UP001230268"/>
    </source>
</evidence>
<dbReference type="Gene3D" id="2.60.40.790">
    <property type="match status" value="1"/>
</dbReference>
<name>A0AAD8P8Y5_BABGI</name>
<reference evidence="2" key="1">
    <citation type="submission" date="2023-08" db="EMBL/GenBank/DDBJ databases">
        <title>Draft sequence of the Babesia gibsoni genome.</title>
        <authorList>
            <person name="Yamagishi J.Y."/>
            <person name="Xuan X.X."/>
        </authorList>
    </citation>
    <scope>NUCLEOTIDE SEQUENCE</scope>
    <source>
        <strain evidence="2">Azabu</strain>
    </source>
</reference>
<accession>A0AAD8P8Y5</accession>
<proteinExistence type="predicted"/>
<evidence type="ECO:0000259" key="1">
    <source>
        <dbReference type="PROSITE" id="PS51203"/>
    </source>
</evidence>
<gene>
    <name evidence="2" type="ORF">BgAZ_304680</name>
</gene>
<evidence type="ECO:0000313" key="2">
    <source>
        <dbReference type="EMBL" id="KAK1442950.1"/>
    </source>
</evidence>
<dbReference type="InterPro" id="IPR008978">
    <property type="entry name" value="HSP20-like_chaperone"/>
</dbReference>
<feature type="domain" description="CS" evidence="1">
    <location>
        <begin position="71"/>
        <end position="194"/>
    </location>
</feature>
<protein>
    <recommendedName>
        <fullName evidence="1">CS domain-containing protein</fullName>
    </recommendedName>
</protein>
<comment type="caution">
    <text evidence="2">The sequence shown here is derived from an EMBL/GenBank/DDBJ whole genome shotgun (WGS) entry which is preliminary data.</text>
</comment>
<dbReference type="PROSITE" id="PS51203">
    <property type="entry name" value="CS"/>
    <property type="match status" value="1"/>
</dbReference>
<keyword evidence="3" id="KW-1185">Reference proteome</keyword>